<dbReference type="STRING" id="990316.MCON_2588"/>
<keyword evidence="3" id="KW-1185">Reference proteome</keyword>
<dbReference type="InParanoid" id="F4BZD7"/>
<dbReference type="Pfam" id="PF00535">
    <property type="entry name" value="Glycos_transf_2"/>
    <property type="match status" value="1"/>
</dbReference>
<accession>F4BZD7</accession>
<protein>
    <submittedName>
        <fullName evidence="2">Glycosyl transferase, family 2</fullName>
    </submittedName>
</protein>
<dbReference type="Proteomes" id="UP000007807">
    <property type="component" value="Chromosome"/>
</dbReference>
<evidence type="ECO:0000313" key="2">
    <source>
        <dbReference type="EMBL" id="AEB69007.1"/>
    </source>
</evidence>
<dbReference type="EMBL" id="CP002565">
    <property type="protein sequence ID" value="AEB69007.1"/>
    <property type="molecule type" value="Genomic_DNA"/>
</dbReference>
<feature type="domain" description="Glycosyltransferase 2-like" evidence="1">
    <location>
        <begin position="24"/>
        <end position="145"/>
    </location>
</feature>
<reference evidence="2 3" key="1">
    <citation type="journal article" date="2011" name="J. Bacteriol.">
        <title>Complete genome sequence of Methanosaeta concilii, a specialist in aceticlastic methanogenesis.</title>
        <authorList>
            <person name="Barber R.D."/>
            <person name="Zhang L."/>
            <person name="Harnack M."/>
            <person name="Olson M.V."/>
            <person name="Kaul R."/>
            <person name="Ingram-Smith C."/>
            <person name="Smith K.S."/>
        </authorList>
    </citation>
    <scope>NUCLEOTIDE SEQUENCE [LARGE SCALE GENOMIC DNA]</scope>
    <source>
        <strain evidence="3">ATCC 5969 / DSM 3671 / JCM 10134 / NBRC 103675 / OCM 69 / GP-6</strain>
    </source>
</reference>
<dbReference type="GO" id="GO:0016758">
    <property type="term" value="F:hexosyltransferase activity"/>
    <property type="evidence" value="ECO:0007669"/>
    <property type="project" value="UniProtKB-ARBA"/>
</dbReference>
<dbReference type="PANTHER" id="PTHR22916">
    <property type="entry name" value="GLYCOSYLTRANSFERASE"/>
    <property type="match status" value="1"/>
</dbReference>
<organism evidence="2 3">
    <name type="scientific">Methanothrix soehngenii (strain ATCC 5969 / DSM 3671 / JCM 10134 / NBRC 103675 / OCM 69 / GP-6)</name>
    <name type="common">Methanosaeta concilii</name>
    <dbReference type="NCBI Taxonomy" id="990316"/>
    <lineage>
        <taxon>Archaea</taxon>
        <taxon>Methanobacteriati</taxon>
        <taxon>Methanobacteriota</taxon>
        <taxon>Stenosarchaea group</taxon>
        <taxon>Methanomicrobia</taxon>
        <taxon>Methanotrichales</taxon>
        <taxon>Methanotrichaceae</taxon>
        <taxon>Methanothrix</taxon>
    </lineage>
</organism>
<dbReference type="InterPro" id="IPR029044">
    <property type="entry name" value="Nucleotide-diphossugar_trans"/>
</dbReference>
<gene>
    <name evidence="2" type="ordered locus">MCON_2588</name>
</gene>
<keyword evidence="2" id="KW-0808">Transferase</keyword>
<proteinExistence type="predicted"/>
<evidence type="ECO:0000313" key="3">
    <source>
        <dbReference type="Proteomes" id="UP000007807"/>
    </source>
</evidence>
<dbReference type="Gene3D" id="3.90.550.10">
    <property type="entry name" value="Spore Coat Polysaccharide Biosynthesis Protein SpsA, Chain A"/>
    <property type="match status" value="1"/>
</dbReference>
<dbReference type="KEGG" id="mcj:MCON_2588"/>
<dbReference type="SUPFAM" id="SSF53448">
    <property type="entry name" value="Nucleotide-diphospho-sugar transferases"/>
    <property type="match status" value="1"/>
</dbReference>
<dbReference type="InterPro" id="IPR001173">
    <property type="entry name" value="Glyco_trans_2-like"/>
</dbReference>
<dbReference type="HOGENOM" id="CLU_025996_0_0_2"/>
<evidence type="ECO:0000259" key="1">
    <source>
        <dbReference type="Pfam" id="PF00535"/>
    </source>
</evidence>
<sequence length="346" mass="39049">MTKPIDQQLGCLQEISMALDPLVSIITPTYNHENFISECLESVLAQSYANWEQIVIDDGSTDRTAKIVSKFKDDRIKYIRQDNKGILRLGESYNLALQISKGEYIAVLEGDDFWPSDKLEIQIDAMRGSDAVLSWGRAEVMDEKGDLLAVLPNDMERFMGLSREEQLGNLLIENPMHSCTIVCKKVALQSIGGFKQPQGLPFVDGSTWLELGLIGDFLPIDAVLGCYRRHDRQISSTMKSSMVRAGLYFTEFYKSLPADVKASLAHEDNDIAARMDRKTREIDYYLGRAYLREGKWSDARESLLKAIKEDNLPSIKAKAILGILCGLLRTDLEWLAAFIDPREGRR</sequence>
<dbReference type="PANTHER" id="PTHR22916:SF3">
    <property type="entry name" value="UDP-GLCNAC:BETAGAL BETA-1,3-N-ACETYLGLUCOSAMINYLTRANSFERASE-LIKE PROTEIN 1"/>
    <property type="match status" value="1"/>
</dbReference>
<name>F4BZD7_METSG</name>
<dbReference type="AlphaFoldDB" id="F4BZD7"/>